<evidence type="ECO:0000313" key="3">
    <source>
        <dbReference type="Proteomes" id="UP000542776"/>
    </source>
</evidence>
<evidence type="ECO:0000313" key="2">
    <source>
        <dbReference type="EMBL" id="MBB3998002.1"/>
    </source>
</evidence>
<dbReference type="EC" id="5.1.3.2" evidence="2"/>
<dbReference type="SUPFAM" id="SSF51735">
    <property type="entry name" value="NAD(P)-binding Rossmann-fold domains"/>
    <property type="match status" value="1"/>
</dbReference>
<dbReference type="PANTHER" id="PTHR43245:SF55">
    <property type="entry name" value="NAD(P)-BINDING DOMAIN-CONTAINING PROTEIN"/>
    <property type="match status" value="1"/>
</dbReference>
<reference evidence="2 3" key="1">
    <citation type="submission" date="2020-08" db="EMBL/GenBank/DDBJ databases">
        <title>Genomic Encyclopedia of Type Strains, Phase IV (KMG-IV): sequencing the most valuable type-strain genomes for metagenomic binning, comparative biology and taxonomic classification.</title>
        <authorList>
            <person name="Goeker M."/>
        </authorList>
    </citation>
    <scope>NUCLEOTIDE SEQUENCE [LARGE SCALE GENOMIC DNA]</scope>
    <source>
        <strain evidence="2 3">DSM 102238</strain>
    </source>
</reference>
<keyword evidence="2" id="KW-0413">Isomerase</keyword>
<keyword evidence="3" id="KW-1185">Reference proteome</keyword>
<accession>A0A7W6EB02</accession>
<dbReference type="Pfam" id="PF01370">
    <property type="entry name" value="Epimerase"/>
    <property type="match status" value="1"/>
</dbReference>
<dbReference type="EMBL" id="JACIEK010000003">
    <property type="protein sequence ID" value="MBB3998002.1"/>
    <property type="molecule type" value="Genomic_DNA"/>
</dbReference>
<dbReference type="InterPro" id="IPR036291">
    <property type="entry name" value="NAD(P)-bd_dom_sf"/>
</dbReference>
<dbReference type="InterPro" id="IPR001509">
    <property type="entry name" value="Epimerase_deHydtase"/>
</dbReference>
<dbReference type="Proteomes" id="UP000542776">
    <property type="component" value="Unassembled WGS sequence"/>
</dbReference>
<gene>
    <name evidence="2" type="ORF">GGR04_001840</name>
</gene>
<protein>
    <submittedName>
        <fullName evidence="2">UDP-glucose 4-epimerase</fullName>
        <ecNumber evidence="2">5.1.3.2</ecNumber>
    </submittedName>
</protein>
<dbReference type="Gene3D" id="3.40.50.720">
    <property type="entry name" value="NAD(P)-binding Rossmann-like Domain"/>
    <property type="match status" value="1"/>
</dbReference>
<evidence type="ECO:0000259" key="1">
    <source>
        <dbReference type="Pfam" id="PF01370"/>
    </source>
</evidence>
<organism evidence="2 3">
    <name type="scientific">Aureimonas pseudogalii</name>
    <dbReference type="NCBI Taxonomy" id="1744844"/>
    <lineage>
        <taxon>Bacteria</taxon>
        <taxon>Pseudomonadati</taxon>
        <taxon>Pseudomonadota</taxon>
        <taxon>Alphaproteobacteria</taxon>
        <taxon>Hyphomicrobiales</taxon>
        <taxon>Aurantimonadaceae</taxon>
        <taxon>Aureimonas</taxon>
    </lineage>
</organism>
<feature type="domain" description="NAD-dependent epimerase/dehydratase" evidence="1">
    <location>
        <begin position="3"/>
        <end position="208"/>
    </location>
</feature>
<dbReference type="AlphaFoldDB" id="A0A7W6EB02"/>
<name>A0A7W6EB02_9HYPH</name>
<dbReference type="RefSeq" id="WP_183199534.1">
    <property type="nucleotide sequence ID" value="NZ_JACIEK010000003.1"/>
</dbReference>
<proteinExistence type="predicted"/>
<dbReference type="GO" id="GO:0003978">
    <property type="term" value="F:UDP-glucose 4-epimerase activity"/>
    <property type="evidence" value="ECO:0007669"/>
    <property type="project" value="UniProtKB-EC"/>
</dbReference>
<comment type="caution">
    <text evidence="2">The sequence shown here is derived from an EMBL/GenBank/DDBJ whole genome shotgun (WGS) entry which is preliminary data.</text>
</comment>
<sequence>MRILVSGAAGFVGRTLVPTLQARGHEVVPLRRGEGGVPADLAEIGAWTGWPTGIDAVVHLAALNPQRGERAADDDAALMRANGAGTKALAARAAREGVGCFVFASTNLVHAPSTAPVDEDARLAPQNAYAASKRAGEEGLRQALAGTPTHAVVLRLPPVYGPGGRGGLAMVLKLARSPLPLPFARSSARRSLLSVANAADALAIAVEHETLAGTFLVADGPPWRIGDLVAYVRQLKGRSPRLVGAPLPLLRAAAGALGQRATFDRLFADFVMDDRRFRAATGWHPPQSVETALRETVRTP</sequence>
<dbReference type="InterPro" id="IPR050177">
    <property type="entry name" value="Lipid_A_modif_metabolic_enz"/>
</dbReference>
<dbReference type="PANTHER" id="PTHR43245">
    <property type="entry name" value="BIFUNCTIONAL POLYMYXIN RESISTANCE PROTEIN ARNA"/>
    <property type="match status" value="1"/>
</dbReference>